<dbReference type="EMBL" id="FXTN01000002">
    <property type="protein sequence ID" value="SMO42437.1"/>
    <property type="molecule type" value="Genomic_DNA"/>
</dbReference>
<evidence type="ECO:0000313" key="3">
    <source>
        <dbReference type="Proteomes" id="UP000320300"/>
    </source>
</evidence>
<name>A0A521B5Q2_9SPHI</name>
<organism evidence="2 3">
    <name type="scientific">Pedobacter westerhofensis</name>
    <dbReference type="NCBI Taxonomy" id="425512"/>
    <lineage>
        <taxon>Bacteria</taxon>
        <taxon>Pseudomonadati</taxon>
        <taxon>Bacteroidota</taxon>
        <taxon>Sphingobacteriia</taxon>
        <taxon>Sphingobacteriales</taxon>
        <taxon>Sphingobacteriaceae</taxon>
        <taxon>Pedobacter</taxon>
    </lineage>
</organism>
<sequence>MSFLNFSRPLLAGILHSFEPDHITAVSVLASEQAIRKKRISWGVIFRASQWALGHSVTLLIFGGIALAFKASLHHYVTNISEFAEIAVGPIMVILGIKAIRSNAKMDEMIRANATAEIHHHAATGPIHLHGKNGEVIVANPLTRSFWVGMIHGLAGTGGALTTALVISAATIQASIMVLVIESAGIILAMSIYSYILISTMSRYLKKNMFVFKWINGIAGLGSATVGCILIYKVISARYFGAQ</sequence>
<feature type="transmembrane region" description="Helical" evidence="1">
    <location>
        <begin position="80"/>
        <end position="100"/>
    </location>
</feature>
<dbReference type="PANTHER" id="PTHR33876:SF4">
    <property type="entry name" value="CHLOROPLAST PROTEIN FOR GROWTH AND FERTILITY 2"/>
    <property type="match status" value="1"/>
</dbReference>
<feature type="transmembrane region" description="Helical" evidence="1">
    <location>
        <begin position="146"/>
        <end position="170"/>
    </location>
</feature>
<accession>A0A521B5Q2</accession>
<evidence type="ECO:0000256" key="1">
    <source>
        <dbReference type="SAM" id="Phobius"/>
    </source>
</evidence>
<keyword evidence="1" id="KW-0472">Membrane</keyword>
<dbReference type="InterPro" id="IPR052776">
    <property type="entry name" value="Chloro_ReproSupport/MetalTrans"/>
</dbReference>
<dbReference type="PANTHER" id="PTHR33876">
    <property type="entry name" value="UNNAMED PRODUCT"/>
    <property type="match status" value="1"/>
</dbReference>
<feature type="transmembrane region" description="Helical" evidence="1">
    <location>
        <begin position="44"/>
        <end position="68"/>
    </location>
</feature>
<gene>
    <name evidence="2" type="ORF">SAMN06265348_10231</name>
</gene>
<feature type="transmembrane region" description="Helical" evidence="1">
    <location>
        <begin position="176"/>
        <end position="198"/>
    </location>
</feature>
<evidence type="ECO:0008006" key="4">
    <source>
        <dbReference type="Google" id="ProtNLM"/>
    </source>
</evidence>
<keyword evidence="1" id="KW-1133">Transmembrane helix</keyword>
<reference evidence="2 3" key="1">
    <citation type="submission" date="2017-05" db="EMBL/GenBank/DDBJ databases">
        <authorList>
            <person name="Varghese N."/>
            <person name="Submissions S."/>
        </authorList>
    </citation>
    <scope>NUCLEOTIDE SEQUENCE [LARGE SCALE GENOMIC DNA]</scope>
    <source>
        <strain evidence="2 3">DSM 19036</strain>
    </source>
</reference>
<keyword evidence="3" id="KW-1185">Reference proteome</keyword>
<keyword evidence="1" id="KW-0812">Transmembrane</keyword>
<dbReference type="AlphaFoldDB" id="A0A521B5Q2"/>
<protein>
    <recommendedName>
        <fullName evidence="4">Cytochrome C biogenesis protein transmembrane region</fullName>
    </recommendedName>
</protein>
<dbReference type="RefSeq" id="WP_142526734.1">
    <property type="nucleotide sequence ID" value="NZ_CBCSJO010000003.1"/>
</dbReference>
<dbReference type="OrthoDB" id="9811044at2"/>
<feature type="transmembrane region" description="Helical" evidence="1">
    <location>
        <begin position="210"/>
        <end position="235"/>
    </location>
</feature>
<evidence type="ECO:0000313" key="2">
    <source>
        <dbReference type="EMBL" id="SMO42437.1"/>
    </source>
</evidence>
<dbReference type="Proteomes" id="UP000320300">
    <property type="component" value="Unassembled WGS sequence"/>
</dbReference>
<proteinExistence type="predicted"/>